<dbReference type="Pfam" id="PF03900">
    <property type="entry name" value="Porphobil_deamC"/>
    <property type="match status" value="1"/>
</dbReference>
<keyword evidence="6 8" id="KW-0627">Porphyrin biosynthesis</keyword>
<evidence type="ECO:0000256" key="2">
    <source>
        <dbReference type="ARBA" id="ARBA00004735"/>
    </source>
</evidence>
<dbReference type="SUPFAM" id="SSF53850">
    <property type="entry name" value="Periplasmic binding protein-like II"/>
    <property type="match status" value="1"/>
</dbReference>
<dbReference type="PIRSF" id="PIRSF001438">
    <property type="entry name" value="4pyrrol_synth_OHMeBilane_synth"/>
    <property type="match status" value="1"/>
</dbReference>
<dbReference type="PANTHER" id="PTHR11557">
    <property type="entry name" value="PORPHOBILINOGEN DEAMINASE"/>
    <property type="match status" value="1"/>
</dbReference>
<comment type="subunit">
    <text evidence="4 8">Monomer.</text>
</comment>
<dbReference type="EC" id="2.5.1.61" evidence="8"/>
<dbReference type="EMBL" id="AP019563">
    <property type="protein sequence ID" value="BBJ31402.1"/>
    <property type="molecule type" value="Genomic_DNA"/>
</dbReference>
<evidence type="ECO:0000259" key="10">
    <source>
        <dbReference type="Pfam" id="PF03900"/>
    </source>
</evidence>
<dbReference type="FunFam" id="3.40.190.10:FF:000005">
    <property type="entry name" value="Porphobilinogen deaminase"/>
    <property type="match status" value="1"/>
</dbReference>
<name>A0A510G6Z0_9RICK</name>
<dbReference type="PROSITE" id="PS00533">
    <property type="entry name" value="PORPHOBILINOGEN_DEAM"/>
    <property type="match status" value="1"/>
</dbReference>
<dbReference type="SUPFAM" id="SSF54782">
    <property type="entry name" value="Porphobilinogen deaminase (hydroxymethylbilane synthase), C-terminal domain"/>
    <property type="match status" value="1"/>
</dbReference>
<comment type="cofactor">
    <cofactor evidence="8">
        <name>dipyrromethane</name>
        <dbReference type="ChEBI" id="CHEBI:60342"/>
    </cofactor>
    <text evidence="8">Binds 1 dipyrromethane group covalently.</text>
</comment>
<evidence type="ECO:0000256" key="1">
    <source>
        <dbReference type="ARBA" id="ARBA00002869"/>
    </source>
</evidence>
<dbReference type="Pfam" id="PF01379">
    <property type="entry name" value="Porphobil_deam"/>
    <property type="match status" value="1"/>
</dbReference>
<dbReference type="InterPro" id="IPR022418">
    <property type="entry name" value="Porphobilinogen_deaminase_C"/>
</dbReference>
<dbReference type="PRINTS" id="PR00151">
    <property type="entry name" value="PORPHBDMNASE"/>
</dbReference>
<dbReference type="HAMAP" id="MF_00260">
    <property type="entry name" value="Porphobil_deam"/>
    <property type="match status" value="1"/>
</dbReference>
<keyword evidence="5 8" id="KW-0808">Transferase</keyword>
<dbReference type="GO" id="GO:0005737">
    <property type="term" value="C:cytoplasm"/>
    <property type="evidence" value="ECO:0007669"/>
    <property type="project" value="UniProtKB-UniRule"/>
</dbReference>
<dbReference type="Gene3D" id="3.30.160.40">
    <property type="entry name" value="Porphobilinogen deaminase, C-terminal domain"/>
    <property type="match status" value="1"/>
</dbReference>
<comment type="similarity">
    <text evidence="3 8">Belongs to the HMBS family.</text>
</comment>
<dbReference type="InterPro" id="IPR005728">
    <property type="entry name" value="RPE1"/>
</dbReference>
<evidence type="ECO:0000256" key="7">
    <source>
        <dbReference type="ARBA" id="ARBA00048169"/>
    </source>
</evidence>
<dbReference type="InterPro" id="IPR000860">
    <property type="entry name" value="HemC"/>
</dbReference>
<dbReference type="KEGG" id="ras:RAS_05110"/>
<evidence type="ECO:0000313" key="12">
    <source>
        <dbReference type="Proteomes" id="UP000321183"/>
    </source>
</evidence>
<evidence type="ECO:0000256" key="6">
    <source>
        <dbReference type="ARBA" id="ARBA00023244"/>
    </source>
</evidence>
<protein>
    <recommendedName>
        <fullName evidence="8">Porphobilinogen deaminase</fullName>
        <shortName evidence="8">PBG</shortName>
        <ecNumber evidence="8">2.5.1.61</ecNumber>
    </recommendedName>
    <alternativeName>
        <fullName evidence="8">Hydroxymethylbilane synthase</fullName>
        <shortName evidence="8">HMBS</shortName>
    </alternativeName>
    <alternativeName>
        <fullName evidence="8">Pre-uroporphyrinogen synthase</fullName>
    </alternativeName>
</protein>
<feature type="domain" description="Porphobilinogen deaminase C-terminal" evidence="10">
    <location>
        <begin position="227"/>
        <end position="255"/>
    </location>
</feature>
<evidence type="ECO:0000259" key="9">
    <source>
        <dbReference type="Pfam" id="PF01379"/>
    </source>
</evidence>
<dbReference type="PANTHER" id="PTHR11557:SF0">
    <property type="entry name" value="PORPHOBILINOGEN DEAMINASE"/>
    <property type="match status" value="1"/>
</dbReference>
<comment type="pathway">
    <text evidence="2">Porphyrin-containing compound metabolism; protoporphyrin-IX biosynthesis; coproporphyrinogen-III from 5-aminolevulinate: step 2/4.</text>
</comment>
<dbReference type="Proteomes" id="UP000321183">
    <property type="component" value="Chromosome"/>
</dbReference>
<dbReference type="UniPathway" id="UPA00251">
    <property type="reaction ID" value="UER00319"/>
</dbReference>
<gene>
    <name evidence="8 11" type="primary">hemC</name>
    <name evidence="11" type="ORF">RAS_05110</name>
</gene>
<dbReference type="GO" id="GO:0004418">
    <property type="term" value="F:hydroxymethylbilane synthase activity"/>
    <property type="evidence" value="ECO:0007669"/>
    <property type="project" value="UniProtKB-UniRule"/>
</dbReference>
<keyword evidence="12" id="KW-1185">Reference proteome</keyword>
<dbReference type="InterPro" id="IPR036803">
    <property type="entry name" value="Porphobilinogen_deaminase_C_sf"/>
</dbReference>
<dbReference type="InterPro" id="IPR022419">
    <property type="entry name" value="Porphobilin_deaminase_cofac_BS"/>
</dbReference>
<dbReference type="FunFam" id="3.40.190.10:FF:000004">
    <property type="entry name" value="Porphobilinogen deaminase"/>
    <property type="match status" value="1"/>
</dbReference>
<evidence type="ECO:0000256" key="3">
    <source>
        <dbReference type="ARBA" id="ARBA00005638"/>
    </source>
</evidence>
<dbReference type="GO" id="GO:0006782">
    <property type="term" value="P:protoporphyrinogen IX biosynthetic process"/>
    <property type="evidence" value="ECO:0007669"/>
    <property type="project" value="UniProtKB-UniRule"/>
</dbReference>
<evidence type="ECO:0000256" key="8">
    <source>
        <dbReference type="HAMAP-Rule" id="MF_00260"/>
    </source>
</evidence>
<dbReference type="CDD" id="cd13647">
    <property type="entry name" value="PBP2_PBGD_2"/>
    <property type="match status" value="1"/>
</dbReference>
<dbReference type="RefSeq" id="WP_147142096.1">
    <property type="nucleotide sequence ID" value="NZ_AP019563.1"/>
</dbReference>
<dbReference type="NCBIfam" id="TIGR01045">
    <property type="entry name" value="RPE1"/>
    <property type="match status" value="1"/>
</dbReference>
<organism evidence="11 12">
    <name type="scientific">Rickettsia asiatica</name>
    <dbReference type="NCBI Taxonomy" id="238800"/>
    <lineage>
        <taxon>Bacteria</taxon>
        <taxon>Pseudomonadati</taxon>
        <taxon>Pseudomonadota</taxon>
        <taxon>Alphaproteobacteria</taxon>
        <taxon>Rickettsiales</taxon>
        <taxon>Rickettsiaceae</taxon>
        <taxon>Rickettsieae</taxon>
        <taxon>Rickettsia</taxon>
        <taxon>spotted fever group</taxon>
    </lineage>
</organism>
<comment type="function">
    <text evidence="1 8">Tetrapolymerization of the monopyrrole PBG into the hydroxymethylbilane pre-uroporphyrinogen in several discrete steps.</text>
</comment>
<dbReference type="AlphaFoldDB" id="A0A510G6Z0"/>
<feature type="modified residue" description="S-(dipyrrolylmethanemethyl)cysteine" evidence="8">
    <location>
        <position position="242"/>
    </location>
</feature>
<dbReference type="NCBIfam" id="TIGR00212">
    <property type="entry name" value="hemC"/>
    <property type="match status" value="1"/>
</dbReference>
<reference evidence="11 12" key="1">
    <citation type="submission" date="2019-04" db="EMBL/GenBank/DDBJ databases">
        <title>Draft genome sequence of Rickettsia asiatica Maytaro1284.</title>
        <authorList>
            <person name="Thu M."/>
            <person name="Qiu Y."/>
            <person name="Nakao R."/>
        </authorList>
    </citation>
    <scope>NUCLEOTIDE SEQUENCE [LARGE SCALE GENOMIC DNA]</scope>
    <source>
        <strain evidence="11 12">Maytaro1284</strain>
    </source>
</reference>
<feature type="domain" description="Porphobilinogen deaminase N-terminal" evidence="9">
    <location>
        <begin position="5"/>
        <end position="213"/>
    </location>
</feature>
<dbReference type="Gene3D" id="3.40.190.10">
    <property type="entry name" value="Periplasmic binding protein-like II"/>
    <property type="match status" value="2"/>
</dbReference>
<sequence length="351" mass="39256">MTNSIKIGTRKSPLALIQTNLVIQQIKQFFPDINCEIVSIITSGDLIQNKPLYDIGGKALFLKEIEQALLDKKIDLAVHSLKDVPGRIPEELVIAAVLEREDPRDVFVCLNYKSIEELPQNAVIGSSAVRRKAFIQKIRADLKVTVFRGNVDSRIKKLMTGEVDATILAYAGLKRLGAFNPEYCHLIEYSQMLPCIGQGVIAVEIRQDDNAMLEICNQINHLPTFELIKPERAFLEYLDANCCTPIAAYSKYLDTDTRHLSKLAYREEFEGNTEALAAAAYKSDSTDASTELTYKLPLEVEFGKMSSIKTDFMLGNLDGSKIIFHTETTNIKTSKEASIKAAKMMLNQLDK</sequence>
<proteinExistence type="inferred from homology"/>
<comment type="miscellaneous">
    <text evidence="8">The porphobilinogen subunits are added to the dipyrromethane group.</text>
</comment>
<evidence type="ECO:0000256" key="4">
    <source>
        <dbReference type="ARBA" id="ARBA00011245"/>
    </source>
</evidence>
<accession>A0A510G6Z0</accession>
<evidence type="ECO:0000313" key="11">
    <source>
        <dbReference type="EMBL" id="BBJ31402.1"/>
    </source>
</evidence>
<dbReference type="InterPro" id="IPR022417">
    <property type="entry name" value="Porphobilin_deaminase_N"/>
</dbReference>
<comment type="catalytic activity">
    <reaction evidence="7 8">
        <text>4 porphobilinogen + H2O = hydroxymethylbilane + 4 NH4(+)</text>
        <dbReference type="Rhea" id="RHEA:13185"/>
        <dbReference type="ChEBI" id="CHEBI:15377"/>
        <dbReference type="ChEBI" id="CHEBI:28938"/>
        <dbReference type="ChEBI" id="CHEBI:57845"/>
        <dbReference type="ChEBI" id="CHEBI:58126"/>
        <dbReference type="EC" id="2.5.1.61"/>
    </reaction>
</comment>
<evidence type="ECO:0000256" key="5">
    <source>
        <dbReference type="ARBA" id="ARBA00022679"/>
    </source>
</evidence>